<sequence length="125" mass="13689">MGVQLVFKSHVQNNVHFFTGEAVFIDGEEKDADFDTKDDLINLSIFSYGELRILVEGKDEAPVLNVAFGSIDHETGKFHEEGAFSELTENGTDMLKVANLTGRMAIDATLAGGTFKVTITGEFKK</sequence>
<name>X1F7D9_9ZZZZ</name>
<proteinExistence type="predicted"/>
<organism evidence="1">
    <name type="scientific">marine sediment metagenome</name>
    <dbReference type="NCBI Taxonomy" id="412755"/>
    <lineage>
        <taxon>unclassified sequences</taxon>
        <taxon>metagenomes</taxon>
        <taxon>ecological metagenomes</taxon>
    </lineage>
</organism>
<comment type="caution">
    <text evidence="1">The sequence shown here is derived from an EMBL/GenBank/DDBJ whole genome shotgun (WGS) entry which is preliminary data.</text>
</comment>
<reference evidence="1" key="1">
    <citation type="journal article" date="2014" name="Front. Microbiol.">
        <title>High frequency of phylogenetically diverse reductive dehalogenase-homologous genes in deep subseafloor sedimentary metagenomes.</title>
        <authorList>
            <person name="Kawai M."/>
            <person name="Futagami T."/>
            <person name="Toyoda A."/>
            <person name="Takaki Y."/>
            <person name="Nishi S."/>
            <person name="Hori S."/>
            <person name="Arai W."/>
            <person name="Tsubouchi T."/>
            <person name="Morono Y."/>
            <person name="Uchiyama I."/>
            <person name="Ito T."/>
            <person name="Fujiyama A."/>
            <person name="Inagaki F."/>
            <person name="Takami H."/>
        </authorList>
    </citation>
    <scope>NUCLEOTIDE SEQUENCE</scope>
    <source>
        <strain evidence="1">Expedition CK06-06</strain>
    </source>
</reference>
<accession>X1F7D9</accession>
<protein>
    <submittedName>
        <fullName evidence="1">Uncharacterized protein</fullName>
    </submittedName>
</protein>
<gene>
    <name evidence="1" type="ORF">S03H2_02965</name>
</gene>
<evidence type="ECO:0000313" key="1">
    <source>
        <dbReference type="EMBL" id="GAH28455.1"/>
    </source>
</evidence>
<dbReference type="AlphaFoldDB" id="X1F7D9"/>
<dbReference type="EMBL" id="BARU01001047">
    <property type="protein sequence ID" value="GAH28455.1"/>
    <property type="molecule type" value="Genomic_DNA"/>
</dbReference>